<dbReference type="Proteomes" id="UP000701341">
    <property type="component" value="Unassembled WGS sequence"/>
</dbReference>
<dbReference type="Gene3D" id="2.40.128.20">
    <property type="match status" value="1"/>
</dbReference>
<organism evidence="1 2">
    <name type="scientific">Penicillium crustosum</name>
    <name type="common">Blue mold fungus</name>
    <dbReference type="NCBI Taxonomy" id="36656"/>
    <lineage>
        <taxon>Eukaryota</taxon>
        <taxon>Fungi</taxon>
        <taxon>Dikarya</taxon>
        <taxon>Ascomycota</taxon>
        <taxon>Pezizomycotina</taxon>
        <taxon>Eurotiomycetes</taxon>
        <taxon>Eurotiomycetidae</taxon>
        <taxon>Eurotiales</taxon>
        <taxon>Aspergillaceae</taxon>
        <taxon>Penicillium</taxon>
    </lineage>
</organism>
<evidence type="ECO:0000313" key="2">
    <source>
        <dbReference type="Proteomes" id="UP000701341"/>
    </source>
</evidence>
<dbReference type="InterPro" id="IPR053037">
    <property type="entry name" value="Pericyclase_pydY-like"/>
</dbReference>
<keyword evidence="2" id="KW-1185">Reference proteome</keyword>
<gene>
    <name evidence="1" type="ORF">PCG10_005489</name>
</gene>
<dbReference type="EMBL" id="JAAOZQ010000033">
    <property type="protein sequence ID" value="KAF7524906.1"/>
    <property type="molecule type" value="Genomic_DNA"/>
</dbReference>
<sequence>MAAPGNIAIDDLTGWWSMNLQLSESYDSILKVQGVNWLTRKVLNVGNITMTIKQYADKAGFTHLTIDSKSGSGVPGSIENRLLNNETRHASHPLFGKITGCTARVNLADLPSAWLADGWEQGTTRAIIITTEHLDIDRVT</sequence>
<comment type="caution">
    <text evidence="1">The sequence shown here is derived from an EMBL/GenBank/DDBJ whole genome shotgun (WGS) entry which is preliminary data.</text>
</comment>
<protein>
    <submittedName>
        <fullName evidence="1">Uncharacterized protein</fullName>
    </submittedName>
</protein>
<reference evidence="1" key="1">
    <citation type="submission" date="2020-02" db="EMBL/GenBank/DDBJ databases">
        <authorList>
            <person name="Lichtner F.J."/>
        </authorList>
    </citation>
    <scope>NUCLEOTIDE SEQUENCE</scope>
    <source>
        <strain evidence="1">G10</strain>
    </source>
</reference>
<proteinExistence type="predicted"/>
<dbReference type="AlphaFoldDB" id="A0A9P5L3U3"/>
<dbReference type="SUPFAM" id="SSF50814">
    <property type="entry name" value="Lipocalins"/>
    <property type="match status" value="1"/>
</dbReference>
<dbReference type="InterPro" id="IPR012674">
    <property type="entry name" value="Calycin"/>
</dbReference>
<dbReference type="PANTHER" id="PTHR38115">
    <property type="entry name" value="LIPOCALIN-LIKE DOMAIN-CONTAINING PROTEIN"/>
    <property type="match status" value="1"/>
</dbReference>
<name>A0A9P5L3U3_PENCR</name>
<evidence type="ECO:0000313" key="1">
    <source>
        <dbReference type="EMBL" id="KAF7524906.1"/>
    </source>
</evidence>
<dbReference type="PANTHER" id="PTHR38115:SF1">
    <property type="entry name" value="LIPOCALIN-LIKE DOMAIN-CONTAINING PROTEIN"/>
    <property type="match status" value="1"/>
</dbReference>
<accession>A0A9P5L3U3</accession>